<organism evidence="1 2">
    <name type="scientific">Araneus ventricosus</name>
    <name type="common">Orbweaver spider</name>
    <name type="synonym">Epeira ventricosa</name>
    <dbReference type="NCBI Taxonomy" id="182803"/>
    <lineage>
        <taxon>Eukaryota</taxon>
        <taxon>Metazoa</taxon>
        <taxon>Ecdysozoa</taxon>
        <taxon>Arthropoda</taxon>
        <taxon>Chelicerata</taxon>
        <taxon>Arachnida</taxon>
        <taxon>Araneae</taxon>
        <taxon>Araneomorphae</taxon>
        <taxon>Entelegynae</taxon>
        <taxon>Araneoidea</taxon>
        <taxon>Araneidae</taxon>
        <taxon>Araneus</taxon>
    </lineage>
</organism>
<accession>A0A4Y2FEU9</accession>
<comment type="caution">
    <text evidence="1">The sequence shown here is derived from an EMBL/GenBank/DDBJ whole genome shotgun (WGS) entry which is preliminary data.</text>
</comment>
<name>A0A4Y2FEU9_ARAVE</name>
<evidence type="ECO:0000313" key="1">
    <source>
        <dbReference type="EMBL" id="GBM39016.1"/>
    </source>
</evidence>
<dbReference type="EMBL" id="BGPR01000882">
    <property type="protein sequence ID" value="GBM39016.1"/>
    <property type="molecule type" value="Genomic_DNA"/>
</dbReference>
<sequence length="99" mass="11409">MEIKGCSRAAPQGRRRRVFIADFSQTSFIWEEQDENDYLTVSVDLEEPEFCFSLRITLGDSVVPVTVLVTNLTEPESCSVARRSFSFQENYFDTWADNI</sequence>
<dbReference type="AlphaFoldDB" id="A0A4Y2FEU9"/>
<dbReference type="Proteomes" id="UP000499080">
    <property type="component" value="Unassembled WGS sequence"/>
</dbReference>
<protein>
    <submittedName>
        <fullName evidence="1">Uncharacterized protein</fullName>
    </submittedName>
</protein>
<evidence type="ECO:0000313" key="2">
    <source>
        <dbReference type="Proteomes" id="UP000499080"/>
    </source>
</evidence>
<reference evidence="1 2" key="1">
    <citation type="journal article" date="2019" name="Sci. Rep.">
        <title>Orb-weaving spider Araneus ventricosus genome elucidates the spidroin gene catalogue.</title>
        <authorList>
            <person name="Kono N."/>
            <person name="Nakamura H."/>
            <person name="Ohtoshi R."/>
            <person name="Moran D.A.P."/>
            <person name="Shinohara A."/>
            <person name="Yoshida Y."/>
            <person name="Fujiwara M."/>
            <person name="Mori M."/>
            <person name="Tomita M."/>
            <person name="Arakawa K."/>
        </authorList>
    </citation>
    <scope>NUCLEOTIDE SEQUENCE [LARGE SCALE GENOMIC DNA]</scope>
</reference>
<gene>
    <name evidence="1" type="ORF">AVEN_70195_1</name>
</gene>
<keyword evidence="2" id="KW-1185">Reference proteome</keyword>
<proteinExistence type="predicted"/>